<evidence type="ECO:0000256" key="2">
    <source>
        <dbReference type="ARBA" id="ARBA00022490"/>
    </source>
</evidence>
<evidence type="ECO:0000256" key="12">
    <source>
        <dbReference type="ARBA" id="ARBA00070128"/>
    </source>
</evidence>
<dbReference type="InterPro" id="IPR047112">
    <property type="entry name" value="RecG/Mfd"/>
</dbReference>
<dbReference type="PANTHER" id="PTHR47964">
    <property type="entry name" value="ATP-DEPENDENT DNA HELICASE HOMOLOG RECG, CHLOROPLASTIC"/>
    <property type="match status" value="1"/>
</dbReference>
<dbReference type="NCBIfam" id="TIGR00580">
    <property type="entry name" value="mfd"/>
    <property type="match status" value="1"/>
</dbReference>
<evidence type="ECO:0000256" key="10">
    <source>
        <dbReference type="ARBA" id="ARBA00061104"/>
    </source>
</evidence>
<name>A0A7V4U217_CALAY</name>
<feature type="domain" description="Helicase ATP-binding" evidence="14">
    <location>
        <begin position="562"/>
        <end position="723"/>
    </location>
</feature>
<dbReference type="Gene3D" id="3.40.50.300">
    <property type="entry name" value="P-loop containing nucleotide triphosphate hydrolases"/>
    <property type="match status" value="2"/>
</dbReference>
<accession>A0A7V4U217</accession>
<dbReference type="PROSITE" id="PS51194">
    <property type="entry name" value="HELICASE_CTER"/>
    <property type="match status" value="1"/>
</dbReference>
<dbReference type="SMART" id="SM00487">
    <property type="entry name" value="DEXDc"/>
    <property type="match status" value="1"/>
</dbReference>
<keyword evidence="4 13" id="KW-0227">DNA damage</keyword>
<keyword evidence="3 13" id="KW-0547">Nucleotide-binding</keyword>
<dbReference type="GO" id="GO:0003684">
    <property type="term" value="F:damaged DNA binding"/>
    <property type="evidence" value="ECO:0007669"/>
    <property type="project" value="InterPro"/>
</dbReference>
<dbReference type="GO" id="GO:0005524">
    <property type="term" value="F:ATP binding"/>
    <property type="evidence" value="ECO:0007669"/>
    <property type="project" value="UniProtKB-UniRule"/>
</dbReference>
<dbReference type="SMART" id="SM00490">
    <property type="entry name" value="HELICc"/>
    <property type="match status" value="1"/>
</dbReference>
<keyword evidence="6" id="KW-0347">Helicase</keyword>
<dbReference type="InterPro" id="IPR004576">
    <property type="entry name" value="Mfd"/>
</dbReference>
<dbReference type="SMART" id="SM00982">
    <property type="entry name" value="TRCF"/>
    <property type="match status" value="1"/>
</dbReference>
<reference evidence="16" key="1">
    <citation type="journal article" date="2020" name="mSystems">
        <title>Genome- and Community-Level Interaction Insights into Carbon Utilization and Element Cycling Functions of Hydrothermarchaeota in Hydrothermal Sediment.</title>
        <authorList>
            <person name="Zhou Z."/>
            <person name="Liu Y."/>
            <person name="Xu W."/>
            <person name="Pan J."/>
            <person name="Luo Z.H."/>
            <person name="Li M."/>
        </authorList>
    </citation>
    <scope>NUCLEOTIDE SEQUENCE [LARGE SCALE GENOMIC DNA]</scope>
    <source>
        <strain evidence="16">HyVt-577</strain>
    </source>
</reference>
<dbReference type="Pfam" id="PF02559">
    <property type="entry name" value="CarD_TRCF_RID"/>
    <property type="match status" value="1"/>
</dbReference>
<evidence type="ECO:0000256" key="9">
    <source>
        <dbReference type="ARBA" id="ARBA00023204"/>
    </source>
</evidence>
<evidence type="ECO:0000256" key="5">
    <source>
        <dbReference type="ARBA" id="ARBA00022801"/>
    </source>
</evidence>
<dbReference type="Proteomes" id="UP000885779">
    <property type="component" value="Unassembled WGS sequence"/>
</dbReference>
<dbReference type="InterPro" id="IPR001650">
    <property type="entry name" value="Helicase_C-like"/>
</dbReference>
<evidence type="ECO:0000256" key="13">
    <source>
        <dbReference type="HAMAP-Rule" id="MF_00969"/>
    </source>
</evidence>
<dbReference type="GO" id="GO:0000716">
    <property type="term" value="P:transcription-coupled nucleotide-excision repair, DNA damage recognition"/>
    <property type="evidence" value="ECO:0007669"/>
    <property type="project" value="UniProtKB-UniRule"/>
</dbReference>
<dbReference type="Pfam" id="PF17757">
    <property type="entry name" value="UvrB_inter"/>
    <property type="match status" value="1"/>
</dbReference>
<comment type="subcellular location">
    <subcellularLocation>
        <location evidence="1 13">Cytoplasm</location>
    </subcellularLocation>
</comment>
<dbReference type="Gene3D" id="2.40.10.170">
    <property type="match status" value="1"/>
</dbReference>
<keyword evidence="8 13" id="KW-0238">DNA-binding</keyword>
<protein>
    <recommendedName>
        <fullName evidence="12 13">Transcription-repair-coupling factor</fullName>
        <shortName evidence="13">TRCF</shortName>
        <ecNumber evidence="13">3.6.4.-</ecNumber>
    </recommendedName>
</protein>
<comment type="caution">
    <text evidence="16">The sequence shown here is derived from an EMBL/GenBank/DDBJ whole genome shotgun (WGS) entry which is preliminary data.</text>
</comment>
<proteinExistence type="inferred from homology"/>
<evidence type="ECO:0000256" key="4">
    <source>
        <dbReference type="ARBA" id="ARBA00022763"/>
    </source>
</evidence>
<dbReference type="Pfam" id="PF03461">
    <property type="entry name" value="TRCF"/>
    <property type="match status" value="1"/>
</dbReference>
<dbReference type="SUPFAM" id="SSF143517">
    <property type="entry name" value="TRCF domain-like"/>
    <property type="match status" value="1"/>
</dbReference>
<dbReference type="InterPro" id="IPR036101">
    <property type="entry name" value="CarD-like/TRCF_RID_sf"/>
</dbReference>
<dbReference type="Pfam" id="PF00270">
    <property type="entry name" value="DEAD"/>
    <property type="match status" value="1"/>
</dbReference>
<keyword evidence="9 13" id="KW-0234">DNA repair</keyword>
<evidence type="ECO:0000256" key="8">
    <source>
        <dbReference type="ARBA" id="ARBA00023125"/>
    </source>
</evidence>
<dbReference type="InterPro" id="IPR041471">
    <property type="entry name" value="UvrB_inter"/>
</dbReference>
<dbReference type="AlphaFoldDB" id="A0A7V4U217"/>
<dbReference type="GO" id="GO:0016787">
    <property type="term" value="F:hydrolase activity"/>
    <property type="evidence" value="ECO:0007669"/>
    <property type="project" value="UniProtKB-KW"/>
</dbReference>
<dbReference type="SMART" id="SM01058">
    <property type="entry name" value="CarD_TRCF"/>
    <property type="match status" value="1"/>
</dbReference>
<dbReference type="SUPFAM" id="SSF141259">
    <property type="entry name" value="CarD-like"/>
    <property type="match status" value="1"/>
</dbReference>
<dbReference type="InterPro" id="IPR037235">
    <property type="entry name" value="TRCF-like_C_D7"/>
</dbReference>
<dbReference type="GO" id="GO:0003678">
    <property type="term" value="F:DNA helicase activity"/>
    <property type="evidence" value="ECO:0007669"/>
    <property type="project" value="TreeGrafter"/>
</dbReference>
<evidence type="ECO:0000259" key="14">
    <source>
        <dbReference type="PROSITE" id="PS51192"/>
    </source>
</evidence>
<dbReference type="GO" id="GO:0005737">
    <property type="term" value="C:cytoplasm"/>
    <property type="evidence" value="ECO:0007669"/>
    <property type="project" value="UniProtKB-SubCell"/>
</dbReference>
<sequence length="1107" mass="128035">MQNLRTKIFNHPGFNLLSEKLKQTRRVHLSGLNGSFRSFLALFLSEQDKRPLLYIAADQDSAERMRDDLELIKTELPIAFLPALEFEPYNTGEPNPSLLSLRMETLQTTMESDHWIIVATPEGLMESFPPRENFLDEQVYIKRGMQIPFEELVNRLARIGFERADNVEQVGQFSVRGGLIDVFTWNAADPFRIEFFGDEVESIRNFDVLSQRSVRQLEEATILPNLENTEERAFIDQIVPETTILFCEDSQLLHQKAEDFFRTAENRYNALRNQDTEIAPPQSKYFQPEKLQAFLETKHLVESDLVTAPDVANVHFGIKPHPDFGGSMKRFLEYLRQRSAGQSHPQLYIQAVNQSQADRLQEIIDEEEIPFNGKCLAGTLHNGFRSDDLNLEILTDHEIFNRFKRRRTYKRFKSSAYLRQLSSLNLYDYVVHVDYGIGQYLGMETLEFGDVKKECLKIAYADGDHLFVTVDRLNRVQKYSTEEGVRPKLTRLGGSEWERTKKKTKESIKKVAAELIRIYAGRKAMGGHAFEEDNHWQRELEASFMFEETEDQLKSILEVKRDMQSDQPMDRLLCGDVGFGKTEVAIRACFKAVMNGKQAAVLVPTTILAFQHYQTFKERMREFPLEVEMINRFRSAKEQRQILEKLASGQIDIIIGTHRLLSEDVRFKDLGLLVVDEEQRFGVKQKEKLKKYRLSVDILSMTATPIPRTLHMALMGARDLSNIDTPPRNRLPVHTEIMHWDDDKLHYVIRRELERGGQVYFVHNRVETILAVKESLQQIVPQARIAVGHGQLPERQLEKVMLDFMNKKYDILLATMIIENGLDIPNVNTIIINRADKFGLSQLYQLRGRVGRSAQQAYAYLIVPPIDKLSATARKRLHAIQDFTDLGSGYKVALRDLEIRGAGNLLGKEQSGFVQSVGFDLYCKILDEAVNELKKGREDLLLAEEATNGEHKPYTDPKLDVDFDLLIPDSYLPSELERITVYHRLVNFSRPEQIKEMREELQDRFGQLPEEVDDFLAAIEIKILASRLYAERVILKEDRLKLIFSEKAQDDDQFFKKSIPTMMHQKLSEVRFLNQKHLGVEFRLKGETRAERLSFAEKILAYIIENE</sequence>
<dbReference type="InterPro" id="IPR005118">
    <property type="entry name" value="TRCF_C"/>
</dbReference>
<dbReference type="Gene3D" id="3.40.50.11180">
    <property type="match status" value="1"/>
</dbReference>
<dbReference type="PANTHER" id="PTHR47964:SF1">
    <property type="entry name" value="ATP-DEPENDENT DNA HELICASE HOMOLOG RECG, CHLOROPLASTIC"/>
    <property type="match status" value="1"/>
</dbReference>
<dbReference type="InterPro" id="IPR027417">
    <property type="entry name" value="P-loop_NTPase"/>
</dbReference>
<dbReference type="Pfam" id="PF00271">
    <property type="entry name" value="Helicase_C"/>
    <property type="match status" value="1"/>
</dbReference>
<evidence type="ECO:0000256" key="6">
    <source>
        <dbReference type="ARBA" id="ARBA00022806"/>
    </source>
</evidence>
<evidence type="ECO:0000256" key="1">
    <source>
        <dbReference type="ARBA" id="ARBA00004496"/>
    </source>
</evidence>
<dbReference type="CDD" id="cd17991">
    <property type="entry name" value="DEXHc_TRCF"/>
    <property type="match status" value="1"/>
</dbReference>
<evidence type="ECO:0000256" key="3">
    <source>
        <dbReference type="ARBA" id="ARBA00022741"/>
    </source>
</evidence>
<keyword evidence="7 13" id="KW-0067">ATP-binding</keyword>
<comment type="function">
    <text evidence="13">Couples transcription and DNA repair by recognizing RNA polymerase (RNAP) stalled at DNA lesions. Mediates ATP-dependent release of RNAP and its truncated transcript from the DNA, and recruitment of nucleotide excision repair machinery to the damaged site.</text>
</comment>
<dbReference type="PROSITE" id="PS51192">
    <property type="entry name" value="HELICASE_ATP_BIND_1"/>
    <property type="match status" value="1"/>
</dbReference>
<dbReference type="Gene3D" id="3.30.2060.10">
    <property type="entry name" value="Penicillin-binding protein 1b domain"/>
    <property type="match status" value="1"/>
</dbReference>
<keyword evidence="2 13" id="KW-0963">Cytoplasm</keyword>
<evidence type="ECO:0000259" key="15">
    <source>
        <dbReference type="PROSITE" id="PS51194"/>
    </source>
</evidence>
<dbReference type="InterPro" id="IPR003711">
    <property type="entry name" value="CarD-like/TRCF_RID"/>
</dbReference>
<dbReference type="HAMAP" id="MF_00969">
    <property type="entry name" value="TRCF"/>
    <property type="match status" value="1"/>
</dbReference>
<dbReference type="Gene3D" id="3.90.1150.50">
    <property type="entry name" value="Transcription-repair-coupling factor, D7 domain"/>
    <property type="match status" value="1"/>
</dbReference>
<evidence type="ECO:0000313" key="16">
    <source>
        <dbReference type="EMBL" id="HGY56621.1"/>
    </source>
</evidence>
<dbReference type="InterPro" id="IPR011545">
    <property type="entry name" value="DEAD/DEAH_box_helicase_dom"/>
</dbReference>
<organism evidence="16">
    <name type="scientific">Caldithrix abyssi</name>
    <dbReference type="NCBI Taxonomy" id="187145"/>
    <lineage>
        <taxon>Bacteria</taxon>
        <taxon>Pseudomonadati</taxon>
        <taxon>Calditrichota</taxon>
        <taxon>Calditrichia</taxon>
        <taxon>Calditrichales</taxon>
        <taxon>Calditrichaceae</taxon>
        <taxon>Caldithrix</taxon>
    </lineage>
</organism>
<evidence type="ECO:0000256" key="11">
    <source>
        <dbReference type="ARBA" id="ARBA00061399"/>
    </source>
</evidence>
<dbReference type="EC" id="3.6.4.-" evidence="13"/>
<dbReference type="InterPro" id="IPR014001">
    <property type="entry name" value="Helicase_ATP-bd"/>
</dbReference>
<comment type="similarity">
    <text evidence="10 13">In the N-terminal section; belongs to the UvrB family.</text>
</comment>
<comment type="similarity">
    <text evidence="11 13">In the C-terminal section; belongs to the helicase family. RecG subfamily.</text>
</comment>
<dbReference type="SUPFAM" id="SSF52540">
    <property type="entry name" value="P-loop containing nucleoside triphosphate hydrolases"/>
    <property type="match status" value="3"/>
</dbReference>
<keyword evidence="5 13" id="KW-0378">Hydrolase</keyword>
<dbReference type="EMBL" id="DRQG01000118">
    <property type="protein sequence ID" value="HGY56621.1"/>
    <property type="molecule type" value="Genomic_DNA"/>
</dbReference>
<gene>
    <name evidence="13 16" type="primary">mfd</name>
    <name evidence="16" type="ORF">ENK44_13005</name>
</gene>
<feature type="domain" description="Helicase C-terminal" evidence="15">
    <location>
        <begin position="741"/>
        <end position="898"/>
    </location>
</feature>
<evidence type="ECO:0000256" key="7">
    <source>
        <dbReference type="ARBA" id="ARBA00022840"/>
    </source>
</evidence>
<dbReference type="GO" id="GO:0006355">
    <property type="term" value="P:regulation of DNA-templated transcription"/>
    <property type="evidence" value="ECO:0007669"/>
    <property type="project" value="UniProtKB-UniRule"/>
</dbReference>
<dbReference type="FunFam" id="3.40.50.300:FF:000546">
    <property type="entry name" value="Transcription-repair-coupling factor"/>
    <property type="match status" value="1"/>
</dbReference>